<dbReference type="InterPro" id="IPR017927">
    <property type="entry name" value="FAD-bd_FR_type"/>
</dbReference>
<keyword evidence="10" id="KW-0406">Ion transport</keyword>
<reference evidence="16 17" key="1">
    <citation type="journal article" date="2016" name="Mol. Biol. Evol.">
        <title>Comparative Genomics of Early-Diverging Mushroom-Forming Fungi Provides Insights into the Origins of Lignocellulose Decay Capabilities.</title>
        <authorList>
            <person name="Nagy L.G."/>
            <person name="Riley R."/>
            <person name="Tritt A."/>
            <person name="Adam C."/>
            <person name="Daum C."/>
            <person name="Floudas D."/>
            <person name="Sun H."/>
            <person name="Yadav J.S."/>
            <person name="Pangilinan J."/>
            <person name="Larsson K.H."/>
            <person name="Matsuura K."/>
            <person name="Barry K."/>
            <person name="Labutti K."/>
            <person name="Kuo R."/>
            <person name="Ohm R.A."/>
            <person name="Bhattacharya S.S."/>
            <person name="Shirouzu T."/>
            <person name="Yoshinaga Y."/>
            <person name="Martin F.M."/>
            <person name="Grigoriev I.V."/>
            <person name="Hibbett D.S."/>
        </authorList>
    </citation>
    <scope>NUCLEOTIDE SEQUENCE [LARGE SCALE GENOMIC DNA]</scope>
    <source>
        <strain evidence="16 17">HHB14362 ss-1</strain>
    </source>
</reference>
<name>A0A165Q091_9AGAM</name>
<evidence type="ECO:0000256" key="5">
    <source>
        <dbReference type="ARBA" id="ARBA00022475"/>
    </source>
</evidence>
<dbReference type="InterPro" id="IPR013130">
    <property type="entry name" value="Fe3_Rdtase_TM_dom"/>
</dbReference>
<dbReference type="GO" id="GO:0005886">
    <property type="term" value="C:plasma membrane"/>
    <property type="evidence" value="ECO:0007669"/>
    <property type="project" value="UniProtKB-SubCell"/>
</dbReference>
<evidence type="ECO:0000256" key="9">
    <source>
        <dbReference type="ARBA" id="ARBA00023002"/>
    </source>
</evidence>
<evidence type="ECO:0000256" key="1">
    <source>
        <dbReference type="ARBA" id="ARBA00004651"/>
    </source>
</evidence>
<evidence type="ECO:0000256" key="8">
    <source>
        <dbReference type="ARBA" id="ARBA00022989"/>
    </source>
</evidence>
<feature type="domain" description="FAD-binding FR-type" evidence="15">
    <location>
        <begin position="267"/>
        <end position="407"/>
    </location>
</feature>
<dbReference type="InterPro" id="IPR013121">
    <property type="entry name" value="Fe_red_NAD-bd_6"/>
</dbReference>
<dbReference type="AlphaFoldDB" id="A0A165Q091"/>
<evidence type="ECO:0000256" key="7">
    <source>
        <dbReference type="ARBA" id="ARBA00022982"/>
    </source>
</evidence>
<comment type="catalytic activity">
    <reaction evidence="13">
        <text>2 a Fe(II)-siderophore + NADP(+) + H(+) = 2 a Fe(III)-siderophore + NADPH</text>
        <dbReference type="Rhea" id="RHEA:28795"/>
        <dbReference type="Rhea" id="RHEA-COMP:11342"/>
        <dbReference type="Rhea" id="RHEA-COMP:11344"/>
        <dbReference type="ChEBI" id="CHEBI:15378"/>
        <dbReference type="ChEBI" id="CHEBI:29033"/>
        <dbReference type="ChEBI" id="CHEBI:29034"/>
        <dbReference type="ChEBI" id="CHEBI:57783"/>
        <dbReference type="ChEBI" id="CHEBI:58349"/>
        <dbReference type="EC" id="1.16.1.9"/>
    </reaction>
</comment>
<organism evidence="16 17">
    <name type="scientific">Neolentinus lepideus HHB14362 ss-1</name>
    <dbReference type="NCBI Taxonomy" id="1314782"/>
    <lineage>
        <taxon>Eukaryota</taxon>
        <taxon>Fungi</taxon>
        <taxon>Dikarya</taxon>
        <taxon>Basidiomycota</taxon>
        <taxon>Agaricomycotina</taxon>
        <taxon>Agaricomycetes</taxon>
        <taxon>Gloeophyllales</taxon>
        <taxon>Gloeophyllaceae</taxon>
        <taxon>Neolentinus</taxon>
    </lineage>
</organism>
<dbReference type="Pfam" id="PF01794">
    <property type="entry name" value="Ferric_reduct"/>
    <property type="match status" value="1"/>
</dbReference>
<dbReference type="GO" id="GO:0006826">
    <property type="term" value="P:iron ion transport"/>
    <property type="evidence" value="ECO:0007669"/>
    <property type="project" value="TreeGrafter"/>
</dbReference>
<dbReference type="GO" id="GO:0015677">
    <property type="term" value="P:copper ion import"/>
    <property type="evidence" value="ECO:0007669"/>
    <property type="project" value="TreeGrafter"/>
</dbReference>
<keyword evidence="5" id="KW-1003">Cell membrane</keyword>
<keyword evidence="4" id="KW-0813">Transport</keyword>
<keyword evidence="17" id="KW-1185">Reference proteome</keyword>
<accession>A0A165Q091</accession>
<keyword evidence="12" id="KW-0325">Glycoprotein</keyword>
<dbReference type="SFLD" id="SFLDG01168">
    <property type="entry name" value="Ferric_reductase_subgroup_(FRE"/>
    <property type="match status" value="1"/>
</dbReference>
<dbReference type="Pfam" id="PF08022">
    <property type="entry name" value="FAD_binding_8"/>
    <property type="match status" value="1"/>
</dbReference>
<dbReference type="EC" id="1.16.1.9" evidence="3"/>
<dbReference type="OrthoDB" id="3944240at2759"/>
<dbReference type="InterPro" id="IPR013112">
    <property type="entry name" value="FAD-bd_8"/>
</dbReference>
<evidence type="ECO:0000256" key="2">
    <source>
        <dbReference type="ARBA" id="ARBA00006278"/>
    </source>
</evidence>
<evidence type="ECO:0000256" key="12">
    <source>
        <dbReference type="ARBA" id="ARBA00023180"/>
    </source>
</evidence>
<dbReference type="PROSITE" id="PS51384">
    <property type="entry name" value="FAD_FR"/>
    <property type="match status" value="1"/>
</dbReference>
<sequence>MSGIVPIIPDEFQQYNSYVEDPKWQRKFSIVWASFTGFAILLALPRFLRAVRRGRAFDTLFGIREDFRGKGYKSAVIGDVTPRHERRWSTLSGIVRTAISALLWTIPKSEISLGQFLVIGGYLATLLVCIIKNAPLIDNPNRAGFLALAQLPVVFLFATKNSVLSLLLRPGNGYEKLNYIHRWSGRGMFIGALVHGSLWIRNHVAFGLPILGQQKETSGVAAFALLCIIVLTSLRPVRRYFYQVFFYIHVLASVSFFITICYHTIYATPWIFPPLAFYGLDILLRLLRFRIKDATVMPLSNSMALINVNDCDGGWQAGQHVRLRVFHSDRVFESHPLTIANAPPSTSCLSTPGLILGARAVGDWSNALHKYACRELDRLVLQDEKGEPSSVPVQVMLDGPYGGCSVDLGRYESALLVAGGSGVTFSLAVLDDIVGRCCKLSRQGGEKTRRIEFAWCIKSFGCIEWFAPQLIQIARICAGTSLDLHISIFVTCLCDPEAVPSIPNSVVTIHRPTVHALLQDLVTLPELSSASPPSDDEVDVKTKLDWVGLGGGVAVCASGPETMTREAQNAVARISATRGVELGGVSLHTELFAI</sequence>
<dbReference type="InterPro" id="IPR051410">
    <property type="entry name" value="Ferric/Cupric_Reductase"/>
</dbReference>
<feature type="transmembrane region" description="Helical" evidence="14">
    <location>
        <begin position="30"/>
        <end position="48"/>
    </location>
</feature>
<dbReference type="Gene3D" id="3.40.50.80">
    <property type="entry name" value="Nucleotide-binding domain of ferredoxin-NADP reductase (FNR) module"/>
    <property type="match status" value="1"/>
</dbReference>
<evidence type="ECO:0000256" key="6">
    <source>
        <dbReference type="ARBA" id="ARBA00022692"/>
    </source>
</evidence>
<feature type="transmembrane region" description="Helical" evidence="14">
    <location>
        <begin position="271"/>
        <end position="287"/>
    </location>
</feature>
<dbReference type="SUPFAM" id="SSF52343">
    <property type="entry name" value="Ferredoxin reductase-like, C-terminal NADP-linked domain"/>
    <property type="match status" value="1"/>
</dbReference>
<feature type="transmembrane region" description="Helical" evidence="14">
    <location>
        <begin position="189"/>
        <end position="211"/>
    </location>
</feature>
<evidence type="ECO:0000256" key="14">
    <source>
        <dbReference type="SAM" id="Phobius"/>
    </source>
</evidence>
<dbReference type="PANTHER" id="PTHR32361:SF9">
    <property type="entry name" value="FERRIC REDUCTASE TRANSMEMBRANE COMPONENT 3-RELATED"/>
    <property type="match status" value="1"/>
</dbReference>
<feature type="transmembrane region" description="Helical" evidence="14">
    <location>
        <begin position="217"/>
        <end position="237"/>
    </location>
</feature>
<evidence type="ECO:0000259" key="15">
    <source>
        <dbReference type="PROSITE" id="PS51384"/>
    </source>
</evidence>
<dbReference type="CDD" id="cd06186">
    <property type="entry name" value="NOX_Duox_like_FAD_NADP"/>
    <property type="match status" value="1"/>
</dbReference>
<keyword evidence="11 14" id="KW-0472">Membrane</keyword>
<evidence type="ECO:0000256" key="3">
    <source>
        <dbReference type="ARBA" id="ARBA00012668"/>
    </source>
</evidence>
<keyword evidence="8 14" id="KW-1133">Transmembrane helix</keyword>
<evidence type="ECO:0000256" key="4">
    <source>
        <dbReference type="ARBA" id="ARBA00022448"/>
    </source>
</evidence>
<evidence type="ECO:0000256" key="11">
    <source>
        <dbReference type="ARBA" id="ARBA00023136"/>
    </source>
</evidence>
<dbReference type="GO" id="GO:0052851">
    <property type="term" value="F:ferric-chelate reductase (NADPH) activity"/>
    <property type="evidence" value="ECO:0007669"/>
    <property type="project" value="UniProtKB-EC"/>
</dbReference>
<feature type="transmembrane region" description="Helical" evidence="14">
    <location>
        <begin position="143"/>
        <end position="168"/>
    </location>
</feature>
<proteinExistence type="inferred from homology"/>
<dbReference type="EMBL" id="KV425603">
    <property type="protein sequence ID" value="KZT21735.1"/>
    <property type="molecule type" value="Genomic_DNA"/>
</dbReference>
<evidence type="ECO:0000313" key="17">
    <source>
        <dbReference type="Proteomes" id="UP000076761"/>
    </source>
</evidence>
<dbReference type="SFLD" id="SFLDS00052">
    <property type="entry name" value="Ferric_Reductase_Domain"/>
    <property type="match status" value="1"/>
</dbReference>
<dbReference type="InParanoid" id="A0A165Q091"/>
<evidence type="ECO:0000256" key="10">
    <source>
        <dbReference type="ARBA" id="ARBA00023065"/>
    </source>
</evidence>
<dbReference type="Proteomes" id="UP000076761">
    <property type="component" value="Unassembled WGS sequence"/>
</dbReference>
<dbReference type="SUPFAM" id="SSF63380">
    <property type="entry name" value="Riboflavin synthase domain-like"/>
    <property type="match status" value="1"/>
</dbReference>
<keyword evidence="6 14" id="KW-0812">Transmembrane</keyword>
<protein>
    <recommendedName>
        <fullName evidence="3">ferric-chelate reductase (NADPH)</fullName>
        <ecNumber evidence="3">1.16.1.9</ecNumber>
    </recommendedName>
</protein>
<dbReference type="Pfam" id="PF08030">
    <property type="entry name" value="NAD_binding_6"/>
    <property type="match status" value="1"/>
</dbReference>
<gene>
    <name evidence="16" type="ORF">NEOLEDRAFT_1138918</name>
</gene>
<keyword evidence="9" id="KW-0560">Oxidoreductase</keyword>
<dbReference type="STRING" id="1314782.A0A165Q091"/>
<dbReference type="PANTHER" id="PTHR32361">
    <property type="entry name" value="FERRIC/CUPRIC REDUCTASE TRANSMEMBRANE COMPONENT"/>
    <property type="match status" value="1"/>
</dbReference>
<dbReference type="GO" id="GO:0006879">
    <property type="term" value="P:intracellular iron ion homeostasis"/>
    <property type="evidence" value="ECO:0007669"/>
    <property type="project" value="TreeGrafter"/>
</dbReference>
<evidence type="ECO:0000256" key="13">
    <source>
        <dbReference type="ARBA" id="ARBA00048483"/>
    </source>
</evidence>
<dbReference type="InterPro" id="IPR017938">
    <property type="entry name" value="Riboflavin_synthase-like_b-brl"/>
</dbReference>
<keyword evidence="7" id="KW-0249">Electron transport</keyword>
<feature type="transmembrane region" description="Helical" evidence="14">
    <location>
        <begin position="116"/>
        <end position="137"/>
    </location>
</feature>
<comment type="subcellular location">
    <subcellularLocation>
        <location evidence="1">Cell membrane</location>
        <topology evidence="1">Multi-pass membrane protein</topology>
    </subcellularLocation>
</comment>
<comment type="similarity">
    <text evidence="2">Belongs to the ferric reductase (FRE) family.</text>
</comment>
<feature type="transmembrane region" description="Helical" evidence="14">
    <location>
        <begin position="244"/>
        <end position="265"/>
    </location>
</feature>
<evidence type="ECO:0000313" key="16">
    <source>
        <dbReference type="EMBL" id="KZT21735.1"/>
    </source>
</evidence>
<dbReference type="InterPro" id="IPR039261">
    <property type="entry name" value="FNR_nucleotide-bd"/>
</dbReference>